<dbReference type="RefSeq" id="WP_187554347.1">
    <property type="nucleotide sequence ID" value="NZ_CP060716.1"/>
</dbReference>
<protein>
    <recommendedName>
        <fullName evidence="3">DUF559 domain-containing protein</fullName>
    </recommendedName>
</protein>
<evidence type="ECO:0000313" key="2">
    <source>
        <dbReference type="Proteomes" id="UP000515934"/>
    </source>
</evidence>
<sequence>MRPLPPIVTSGPIARVADLRASGVPHHRLYASDQARTIYGIVPAPGVDPDAFTTRVAAAKLLLKPGSFLSRRTAAKLYDLPEYGGDGAIDVGVHWPTTPPRRVGISPHRVREGCLLQLPSAPDWLPVPADVWALLAAVLTVDQLIAVGDALISGLSRRSRPLSSLEELEAARLRFSGCAGSQKMRVALPLLRTGVESPSESQLRLHILRAGFPDLVTCCPVPTNIRLFHSDLGYPQWKIACEYEGEYHFTGGVEQARRDVSRREAMVDAGWIVLQATARDLRDPREYLGRLAHAIYQRTHAA</sequence>
<dbReference type="Proteomes" id="UP000515934">
    <property type="component" value="Chromosome"/>
</dbReference>
<gene>
    <name evidence="1" type="ORF">H9L06_05930</name>
</gene>
<proteinExistence type="predicted"/>
<evidence type="ECO:0000313" key="1">
    <source>
        <dbReference type="EMBL" id="QNN61876.1"/>
    </source>
</evidence>
<dbReference type="AlphaFoldDB" id="A0A7G9S201"/>
<accession>A0A7G9S201</accession>
<reference evidence="1 2" key="1">
    <citation type="submission" date="2020-08" db="EMBL/GenBank/DDBJ databases">
        <title>Genome sequence of Leucobacter denitrificans KACC 14055T.</title>
        <authorList>
            <person name="Hyun D.-W."/>
            <person name="Bae J.-W."/>
        </authorList>
    </citation>
    <scope>NUCLEOTIDE SEQUENCE [LARGE SCALE GENOMIC DNA]</scope>
    <source>
        <strain evidence="1 2">KACC 14055</strain>
    </source>
</reference>
<keyword evidence="2" id="KW-1185">Reference proteome</keyword>
<name>A0A7G9S201_9MICO</name>
<organism evidence="1 2">
    <name type="scientific">Leucobacter denitrificans</name>
    <dbReference type="NCBI Taxonomy" id="683042"/>
    <lineage>
        <taxon>Bacteria</taxon>
        <taxon>Bacillati</taxon>
        <taxon>Actinomycetota</taxon>
        <taxon>Actinomycetes</taxon>
        <taxon>Micrococcales</taxon>
        <taxon>Microbacteriaceae</taxon>
        <taxon>Leucobacter</taxon>
    </lineage>
</organism>
<dbReference type="EMBL" id="CP060716">
    <property type="protein sequence ID" value="QNN61876.1"/>
    <property type="molecule type" value="Genomic_DNA"/>
</dbReference>
<dbReference type="KEGG" id="ldn:H9L06_05930"/>
<dbReference type="InterPro" id="IPR011335">
    <property type="entry name" value="Restrct_endonuc-II-like"/>
</dbReference>
<dbReference type="SUPFAM" id="SSF52980">
    <property type="entry name" value="Restriction endonuclease-like"/>
    <property type="match status" value="1"/>
</dbReference>
<evidence type="ECO:0008006" key="3">
    <source>
        <dbReference type="Google" id="ProtNLM"/>
    </source>
</evidence>